<comment type="caution">
    <text evidence="3">The sequence shown here is derived from an EMBL/GenBank/DDBJ whole genome shotgun (WGS) entry which is preliminary data.</text>
</comment>
<keyword evidence="2" id="KW-0812">Transmembrane</keyword>
<reference evidence="3 4" key="1">
    <citation type="submission" date="2020-05" db="EMBL/GenBank/DDBJ databases">
        <authorList>
            <person name="Casaregola S."/>
            <person name="Devillers H."/>
            <person name="Grondin C."/>
        </authorList>
    </citation>
    <scope>NUCLEOTIDE SEQUENCE [LARGE SCALE GENOMIC DNA]</scope>
    <source>
        <strain evidence="3 4">CLIB 1767</strain>
    </source>
</reference>
<evidence type="ECO:0000313" key="4">
    <source>
        <dbReference type="Proteomes" id="UP000644660"/>
    </source>
</evidence>
<sequence>MPPNIGRELEFKERFPRFEPLDTTPLVQILNFEDDVLTGGNNSNNNEITTQNRTFIGVFDLHIHNTNTAATDRDTASNPSEKPTKSEKQTFTFLENMKLATHMLLMCILLGMELDDSKELANRLNSTTMSLVEQRTVKKLWNFTTINTIMGTVFVGGIISGCVYRRNLGSFKIISSLASIYWALQVTSIGIFIQYLNPNSIINIMVGKFICACVHGLRTTHLLSQIFKRFSVKNARDILILVYILLVEGILLGAVICDKFGKKVSPINGNYDKQFQNKTLLKQSYLMFLFYIFNCTPNQELIKPTNIDLYPDILSHTGLIINYLITKCYLFIKTRKFKNMKPGFMNNMNRLEIDKKPITIKTLFNMVNLIEFEIFILMSLYGIYDTVRKKIEDSEKFTFTINYSNTWCLYVSVKLVMILIRHKFDRSVLYRYGKNILCVSIGMIYNYRQKLNDPSVVQEILYNKSSKISYFVCFLVILTSFVCYVDHWKSMDSRSTIYLYIFCRLVFNIMRLLIFPKPPSKYIIVDFNIIYYTGFMSFLFSSIFDDT</sequence>
<feature type="transmembrane region" description="Helical" evidence="2">
    <location>
        <begin position="313"/>
        <end position="332"/>
    </location>
</feature>
<gene>
    <name evidence="3" type="ORF">KABA2_03S00550</name>
</gene>
<feature type="transmembrane region" description="Helical" evidence="2">
    <location>
        <begin position="468"/>
        <end position="485"/>
    </location>
</feature>
<keyword evidence="4" id="KW-1185">Reference proteome</keyword>
<dbReference type="AlphaFoldDB" id="A0A8H2ZH52"/>
<feature type="transmembrane region" description="Helical" evidence="2">
    <location>
        <begin position="176"/>
        <end position="195"/>
    </location>
</feature>
<dbReference type="RefSeq" id="XP_041405423.1">
    <property type="nucleotide sequence ID" value="XM_041549489.1"/>
</dbReference>
<dbReference type="EMBL" id="CAEFZW010000003">
    <property type="protein sequence ID" value="CAB4253514.1"/>
    <property type="molecule type" value="Genomic_DNA"/>
</dbReference>
<feature type="region of interest" description="Disordered" evidence="1">
    <location>
        <begin position="69"/>
        <end position="88"/>
    </location>
</feature>
<dbReference type="Proteomes" id="UP000644660">
    <property type="component" value="Unassembled WGS sequence"/>
</dbReference>
<evidence type="ECO:0000256" key="2">
    <source>
        <dbReference type="SAM" id="Phobius"/>
    </source>
</evidence>
<feature type="transmembrane region" description="Helical" evidence="2">
    <location>
        <begin position="201"/>
        <end position="217"/>
    </location>
</feature>
<protein>
    <submittedName>
        <fullName evidence="3">Uncharacterized protein</fullName>
    </submittedName>
</protein>
<dbReference type="OrthoDB" id="10563041at2759"/>
<feature type="transmembrane region" description="Helical" evidence="2">
    <location>
        <begin position="497"/>
        <end position="516"/>
    </location>
</feature>
<accession>A0A8H2ZH52</accession>
<feature type="transmembrane region" description="Helical" evidence="2">
    <location>
        <begin position="522"/>
        <end position="544"/>
    </location>
</feature>
<organism evidence="3 4">
    <name type="scientific">Maudiozyma barnettii</name>
    <dbReference type="NCBI Taxonomy" id="61262"/>
    <lineage>
        <taxon>Eukaryota</taxon>
        <taxon>Fungi</taxon>
        <taxon>Dikarya</taxon>
        <taxon>Ascomycota</taxon>
        <taxon>Saccharomycotina</taxon>
        <taxon>Saccharomycetes</taxon>
        <taxon>Saccharomycetales</taxon>
        <taxon>Saccharomycetaceae</taxon>
        <taxon>Maudiozyma</taxon>
    </lineage>
</organism>
<feature type="transmembrane region" description="Helical" evidence="2">
    <location>
        <begin position="140"/>
        <end position="164"/>
    </location>
</feature>
<keyword evidence="2" id="KW-0472">Membrane</keyword>
<dbReference type="GeneID" id="64856542"/>
<feature type="transmembrane region" description="Helical" evidence="2">
    <location>
        <begin position="238"/>
        <end position="256"/>
    </location>
</feature>
<feature type="transmembrane region" description="Helical" evidence="2">
    <location>
        <begin position="404"/>
        <end position="420"/>
    </location>
</feature>
<name>A0A8H2ZH52_9SACH</name>
<proteinExistence type="predicted"/>
<evidence type="ECO:0000256" key="1">
    <source>
        <dbReference type="SAM" id="MobiDB-lite"/>
    </source>
</evidence>
<feature type="transmembrane region" description="Helical" evidence="2">
    <location>
        <begin position="363"/>
        <end position="384"/>
    </location>
</feature>
<evidence type="ECO:0000313" key="3">
    <source>
        <dbReference type="EMBL" id="CAB4253514.1"/>
    </source>
</evidence>
<keyword evidence="2" id="KW-1133">Transmembrane helix</keyword>